<accession>A0A6P8ZNT4</accession>
<feature type="transmembrane region" description="Helical" evidence="6">
    <location>
        <begin position="59"/>
        <end position="85"/>
    </location>
</feature>
<dbReference type="KEGG" id="tpal:117646211"/>
<organism evidence="8">
    <name type="scientific">Thrips palmi</name>
    <name type="common">Melon thrips</name>
    <dbReference type="NCBI Taxonomy" id="161013"/>
    <lineage>
        <taxon>Eukaryota</taxon>
        <taxon>Metazoa</taxon>
        <taxon>Ecdysozoa</taxon>
        <taxon>Arthropoda</taxon>
        <taxon>Hexapoda</taxon>
        <taxon>Insecta</taxon>
        <taxon>Pterygota</taxon>
        <taxon>Neoptera</taxon>
        <taxon>Paraneoptera</taxon>
        <taxon>Thysanoptera</taxon>
        <taxon>Terebrantia</taxon>
        <taxon>Thripoidea</taxon>
        <taxon>Thripidae</taxon>
        <taxon>Thrips</taxon>
    </lineage>
</organism>
<dbReference type="InterPro" id="IPR013604">
    <property type="entry name" value="7TM_chemorcpt"/>
</dbReference>
<comment type="function">
    <text evidence="6">Gustatory receptor which mediates acceptance or avoidance behavior, depending on its substrates.</text>
</comment>
<dbReference type="RefSeq" id="XP_034242909.1">
    <property type="nucleotide sequence ID" value="XM_034387018.1"/>
</dbReference>
<evidence type="ECO:0000256" key="1">
    <source>
        <dbReference type="ARBA" id="ARBA00004651"/>
    </source>
</evidence>
<name>A0A6P8ZNT4_THRPL</name>
<feature type="transmembrane region" description="Helical" evidence="6">
    <location>
        <begin position="124"/>
        <end position="144"/>
    </location>
</feature>
<keyword evidence="4 6" id="KW-1133">Transmembrane helix</keyword>
<dbReference type="GeneID" id="117646211"/>
<comment type="caution">
    <text evidence="6">Lacks conserved residue(s) required for the propagation of feature annotation.</text>
</comment>
<dbReference type="GO" id="GO:0007165">
    <property type="term" value="P:signal transduction"/>
    <property type="evidence" value="ECO:0007669"/>
    <property type="project" value="UniProtKB-KW"/>
</dbReference>
<comment type="subcellular location">
    <subcellularLocation>
        <location evidence="1 6">Cell membrane</location>
        <topology evidence="1 6">Multi-pass membrane protein</topology>
    </subcellularLocation>
</comment>
<keyword evidence="6" id="KW-0675">Receptor</keyword>
<dbReference type="Pfam" id="PF08395">
    <property type="entry name" value="7tm_7"/>
    <property type="match status" value="1"/>
</dbReference>
<dbReference type="GO" id="GO:0005886">
    <property type="term" value="C:plasma membrane"/>
    <property type="evidence" value="ECO:0007669"/>
    <property type="project" value="UniProtKB-SubCell"/>
</dbReference>
<feature type="transmembrane region" description="Helical" evidence="6">
    <location>
        <begin position="222"/>
        <end position="247"/>
    </location>
</feature>
<protein>
    <recommendedName>
        <fullName evidence="6">Gustatory receptor</fullName>
    </recommendedName>
</protein>
<evidence type="ECO:0000256" key="5">
    <source>
        <dbReference type="ARBA" id="ARBA00023136"/>
    </source>
</evidence>
<dbReference type="InParanoid" id="A0A6P8ZNT4"/>
<evidence type="ECO:0000256" key="3">
    <source>
        <dbReference type="ARBA" id="ARBA00022692"/>
    </source>
</evidence>
<evidence type="ECO:0000256" key="6">
    <source>
        <dbReference type="RuleBase" id="RU363108"/>
    </source>
</evidence>
<keyword evidence="7" id="KW-1185">Reference proteome</keyword>
<proteinExistence type="inferred from homology"/>
<evidence type="ECO:0000256" key="4">
    <source>
        <dbReference type="ARBA" id="ARBA00022989"/>
    </source>
</evidence>
<sequence>MVAFGVVPAAVTYGPHVRLSFHPLRSTLAWALLLHVAGLLSLHRVLATAEENLRVGNVVSSWFVFPAVLAIAHVSCYLLVVTIWAEAHRYKELAALAAKLERLMADMGMPEAGAWPKRSTSRMVWAMVVFMLAFGPLTTALWQFWASGQQGEVYRILAHCMANVMMTSVVGGFCLVQFIIRDAANVLTQRFARDVLRGLSPSEMACYHNAWLALRDLLEGAVVMPASLSFCTLLLVLNNLLCLYNVVNRILSGSPWGRTLILLVLVPHVFLMVLSMCLAADAAVSAIGKFKLPLVKLDPTNARNTYVREVFREVLSYSPGSVSVAGFWYVNRRAATSVLCATITYLIVLIELRAEPHSTVACNRTISFDCVE</sequence>
<keyword evidence="6" id="KW-0807">Transducer</keyword>
<dbReference type="AlphaFoldDB" id="A0A6P8ZNT4"/>
<keyword evidence="2 6" id="KW-1003">Cell membrane</keyword>
<dbReference type="OrthoDB" id="10646470at2759"/>
<feature type="transmembrane region" description="Helical" evidence="6">
    <location>
        <begin position="28"/>
        <end position="47"/>
    </location>
</feature>
<dbReference type="GO" id="GO:0050909">
    <property type="term" value="P:sensory perception of taste"/>
    <property type="evidence" value="ECO:0007669"/>
    <property type="project" value="InterPro"/>
</dbReference>
<keyword evidence="5 6" id="KW-0472">Membrane</keyword>
<evidence type="ECO:0000313" key="7">
    <source>
        <dbReference type="Proteomes" id="UP000515158"/>
    </source>
</evidence>
<evidence type="ECO:0000256" key="2">
    <source>
        <dbReference type="ARBA" id="ARBA00022475"/>
    </source>
</evidence>
<evidence type="ECO:0000313" key="8">
    <source>
        <dbReference type="RefSeq" id="XP_034242909.1"/>
    </source>
</evidence>
<keyword evidence="3 6" id="KW-0812">Transmembrane</keyword>
<feature type="transmembrane region" description="Helical" evidence="6">
    <location>
        <begin position="259"/>
        <end position="284"/>
    </location>
</feature>
<dbReference type="Proteomes" id="UP000515158">
    <property type="component" value="Unplaced"/>
</dbReference>
<gene>
    <name evidence="8" type="primary">LOC117646211</name>
</gene>
<reference evidence="8" key="1">
    <citation type="submission" date="2025-08" db="UniProtKB">
        <authorList>
            <consortium name="RefSeq"/>
        </authorList>
    </citation>
    <scope>IDENTIFICATION</scope>
    <source>
        <tissue evidence="8">Total insect</tissue>
    </source>
</reference>
<comment type="similarity">
    <text evidence="6">Belongs to the insect chemoreceptor superfamily. Gustatory receptor (GR) family.</text>
</comment>
<feature type="transmembrane region" description="Helical" evidence="6">
    <location>
        <begin position="156"/>
        <end position="180"/>
    </location>
</feature>